<feature type="transmembrane region" description="Helical" evidence="1">
    <location>
        <begin position="253"/>
        <end position="272"/>
    </location>
</feature>
<proteinExistence type="predicted"/>
<accession>A0ABR9VEM1</accession>
<keyword evidence="1" id="KW-0472">Membrane</keyword>
<keyword evidence="1" id="KW-0812">Transmembrane</keyword>
<dbReference type="EMBL" id="JADEWB010000068">
    <property type="protein sequence ID" value="MBE9236943.1"/>
    <property type="molecule type" value="Genomic_DNA"/>
</dbReference>
<dbReference type="RefSeq" id="WP_193942990.1">
    <property type="nucleotide sequence ID" value="NZ_JADEWB010000068.1"/>
</dbReference>
<feature type="transmembrane region" description="Helical" evidence="1">
    <location>
        <begin position="21"/>
        <end position="41"/>
    </location>
</feature>
<organism evidence="2 3">
    <name type="scientific">Sphaerospermopsis aphanizomenoides LEGE 00250</name>
    <dbReference type="NCBI Taxonomy" id="2777972"/>
    <lineage>
        <taxon>Bacteria</taxon>
        <taxon>Bacillati</taxon>
        <taxon>Cyanobacteriota</taxon>
        <taxon>Cyanophyceae</taxon>
        <taxon>Nostocales</taxon>
        <taxon>Aphanizomenonaceae</taxon>
        <taxon>Sphaerospermopsis</taxon>
        <taxon>Sphaerospermopsis aphanizomenoides</taxon>
    </lineage>
</organism>
<sequence>MQKECLKPLNNRRQGILLSKKLIYVIIATICYAIFMILFPWDKISKAAVAGEGFEDFKRYVLYFNNAVATGISKAELYNWQSWTEYLTGEVLWDELVIKLTEITGEATIALRIVSFFICLVWGAYLFPKVSIPWALVFLLNPTSIGVILSGIRNGFAWSLFILATILKPQGVKYILFALTPFIHSSSAILLLLNFCQTNFFSLIIPKLRLIPTRIRIILWATLPGVFAGIILTVGSSLLQFLGDRRLSQGEDYITGGGSFLQMLFWILLILVQLNCNNDYIKKHSLVINILAWYIVMNPFIPWSYRIWGATMPLIAYAIWELPRKQRKRIFYIWIAYLIIWYLYWSILFNYWYPQ</sequence>
<protein>
    <recommendedName>
        <fullName evidence="4">EpsG family protein</fullName>
    </recommendedName>
</protein>
<keyword evidence="1" id="KW-1133">Transmembrane helix</keyword>
<evidence type="ECO:0000256" key="1">
    <source>
        <dbReference type="SAM" id="Phobius"/>
    </source>
</evidence>
<keyword evidence="3" id="KW-1185">Reference proteome</keyword>
<evidence type="ECO:0008006" key="4">
    <source>
        <dbReference type="Google" id="ProtNLM"/>
    </source>
</evidence>
<comment type="caution">
    <text evidence="2">The sequence shown here is derived from an EMBL/GenBank/DDBJ whole genome shotgun (WGS) entry which is preliminary data.</text>
</comment>
<name>A0ABR9VEM1_9CYAN</name>
<feature type="transmembrane region" description="Helical" evidence="1">
    <location>
        <begin position="284"/>
        <end position="301"/>
    </location>
</feature>
<dbReference type="Proteomes" id="UP000606776">
    <property type="component" value="Unassembled WGS sequence"/>
</dbReference>
<feature type="transmembrane region" description="Helical" evidence="1">
    <location>
        <begin position="109"/>
        <end position="127"/>
    </location>
</feature>
<feature type="transmembrane region" description="Helical" evidence="1">
    <location>
        <begin position="172"/>
        <end position="196"/>
    </location>
</feature>
<evidence type="ECO:0000313" key="2">
    <source>
        <dbReference type="EMBL" id="MBE9236943.1"/>
    </source>
</evidence>
<dbReference type="InterPro" id="IPR049458">
    <property type="entry name" value="EpsG-like"/>
</dbReference>
<reference evidence="2 3" key="1">
    <citation type="submission" date="2020-10" db="EMBL/GenBank/DDBJ databases">
        <authorList>
            <person name="Castelo-Branco R."/>
            <person name="Eusebio N."/>
            <person name="Adriana R."/>
            <person name="Vieira A."/>
            <person name="Brugerolle De Fraissinette N."/>
            <person name="Rezende De Castro R."/>
            <person name="Schneider M.P."/>
            <person name="Vasconcelos V."/>
            <person name="Leao P.N."/>
        </authorList>
    </citation>
    <scope>NUCLEOTIDE SEQUENCE [LARGE SCALE GENOMIC DNA]</scope>
    <source>
        <strain evidence="2 3">LEGE 00250</strain>
    </source>
</reference>
<feature type="transmembrane region" description="Helical" evidence="1">
    <location>
        <begin position="330"/>
        <end position="353"/>
    </location>
</feature>
<evidence type="ECO:0000313" key="3">
    <source>
        <dbReference type="Proteomes" id="UP000606776"/>
    </source>
</evidence>
<gene>
    <name evidence="2" type="ORF">IQ227_13140</name>
</gene>
<feature type="transmembrane region" description="Helical" evidence="1">
    <location>
        <begin position="134"/>
        <end position="152"/>
    </location>
</feature>
<dbReference type="Pfam" id="PF14897">
    <property type="entry name" value="EpsG"/>
    <property type="match status" value="1"/>
</dbReference>
<feature type="transmembrane region" description="Helical" evidence="1">
    <location>
        <begin position="217"/>
        <end position="241"/>
    </location>
</feature>